<evidence type="ECO:0000313" key="3">
    <source>
        <dbReference type="Proteomes" id="UP000634647"/>
    </source>
</evidence>
<dbReference type="AlphaFoldDB" id="A0AAN5A0Q7"/>
<proteinExistence type="predicted"/>
<organism evidence="2 3">
    <name type="scientific">Allgaiera indica</name>
    <dbReference type="NCBI Taxonomy" id="765699"/>
    <lineage>
        <taxon>Bacteria</taxon>
        <taxon>Pseudomonadati</taxon>
        <taxon>Pseudomonadota</taxon>
        <taxon>Alphaproteobacteria</taxon>
        <taxon>Rhodobacterales</taxon>
        <taxon>Paracoccaceae</taxon>
        <taxon>Allgaiera</taxon>
    </lineage>
</organism>
<gene>
    <name evidence="2" type="ORF">GCM10008024_32530</name>
</gene>
<comment type="caution">
    <text evidence="2">The sequence shown here is derived from an EMBL/GenBank/DDBJ whole genome shotgun (WGS) entry which is preliminary data.</text>
</comment>
<evidence type="ECO:0000313" key="2">
    <source>
        <dbReference type="EMBL" id="GHE04648.1"/>
    </source>
</evidence>
<dbReference type="EMBL" id="BNAB01000018">
    <property type="protein sequence ID" value="GHE04648.1"/>
    <property type="molecule type" value="Genomic_DNA"/>
</dbReference>
<protein>
    <submittedName>
        <fullName evidence="2">Uncharacterized protein</fullName>
    </submittedName>
</protein>
<feature type="region of interest" description="Disordered" evidence="1">
    <location>
        <begin position="1"/>
        <end position="37"/>
    </location>
</feature>
<evidence type="ECO:0000256" key="1">
    <source>
        <dbReference type="SAM" id="MobiDB-lite"/>
    </source>
</evidence>
<name>A0AAN5A0Q7_9RHOB</name>
<accession>A0AAN5A0Q7</accession>
<reference evidence="2" key="2">
    <citation type="submission" date="2023-06" db="EMBL/GenBank/DDBJ databases">
        <authorList>
            <person name="Sun Q."/>
            <person name="Zhou Y."/>
        </authorList>
    </citation>
    <scope>NUCLEOTIDE SEQUENCE</scope>
    <source>
        <strain evidence="2">CGMCC 1.10859</strain>
    </source>
</reference>
<sequence>MGKSIPARQSRRQARRGGQAPEGRGETASDTVDIASRTPVALRNPCAEAKFFPLLEDNEGPV</sequence>
<reference evidence="2" key="1">
    <citation type="journal article" date="2014" name="Int. J. Syst. Evol. Microbiol.">
        <title>Complete genome sequence of Corynebacterium casei LMG S-19264T (=DSM 44701T), isolated from a smear-ripened cheese.</title>
        <authorList>
            <consortium name="US DOE Joint Genome Institute (JGI-PGF)"/>
            <person name="Walter F."/>
            <person name="Albersmeier A."/>
            <person name="Kalinowski J."/>
            <person name="Ruckert C."/>
        </authorList>
    </citation>
    <scope>NUCLEOTIDE SEQUENCE</scope>
    <source>
        <strain evidence="2">CGMCC 1.10859</strain>
    </source>
</reference>
<dbReference type="Proteomes" id="UP000634647">
    <property type="component" value="Unassembled WGS sequence"/>
</dbReference>